<dbReference type="OrthoDB" id="4772335at2"/>
<organism evidence="3 4">
    <name type="scientific">Furfurilactobacillus siliginis</name>
    <dbReference type="NCBI Taxonomy" id="348151"/>
    <lineage>
        <taxon>Bacteria</taxon>
        <taxon>Bacillati</taxon>
        <taxon>Bacillota</taxon>
        <taxon>Bacilli</taxon>
        <taxon>Lactobacillales</taxon>
        <taxon>Lactobacillaceae</taxon>
        <taxon>Furfurilactobacillus</taxon>
    </lineage>
</organism>
<feature type="domain" description="GyrI-like small molecule binding" evidence="1">
    <location>
        <begin position="22"/>
        <end position="207"/>
    </location>
</feature>
<dbReference type="EMBL" id="JQCB01000001">
    <property type="protein sequence ID" value="KRN97137.1"/>
    <property type="molecule type" value="Genomic_DNA"/>
</dbReference>
<dbReference type="Proteomes" id="UP000321429">
    <property type="component" value="Unassembled WGS sequence"/>
</dbReference>
<dbReference type="STRING" id="348151.IV55_GL000054"/>
<dbReference type="InterPro" id="IPR029442">
    <property type="entry name" value="GyrI-like"/>
</dbReference>
<reference evidence="3 4" key="1">
    <citation type="journal article" date="2015" name="Genome Announc.">
        <title>Expanding the biotechnology potential of lactobacilli through comparative genomics of 213 strains and associated genera.</title>
        <authorList>
            <person name="Sun Z."/>
            <person name="Harris H.M."/>
            <person name="McCann A."/>
            <person name="Guo C."/>
            <person name="Argimon S."/>
            <person name="Zhang W."/>
            <person name="Yang X."/>
            <person name="Jeffery I.B."/>
            <person name="Cooney J.C."/>
            <person name="Kagawa T.F."/>
            <person name="Liu W."/>
            <person name="Song Y."/>
            <person name="Salvetti E."/>
            <person name="Wrobel A."/>
            <person name="Rasinkangas P."/>
            <person name="Parkhill J."/>
            <person name="Rea M.C."/>
            <person name="O'Sullivan O."/>
            <person name="Ritari J."/>
            <person name="Douillard F.P."/>
            <person name="Paul Ross R."/>
            <person name="Yang R."/>
            <person name="Briner A.E."/>
            <person name="Felis G.E."/>
            <person name="de Vos W.M."/>
            <person name="Barrangou R."/>
            <person name="Klaenhammer T.R."/>
            <person name="Caufield P.W."/>
            <person name="Cui Y."/>
            <person name="Zhang H."/>
            <person name="O'Toole P.W."/>
        </authorList>
    </citation>
    <scope>NUCLEOTIDE SEQUENCE [LARGE SCALE GENOMIC DNA]</scope>
    <source>
        <strain evidence="3 4">DSM 22696</strain>
    </source>
</reference>
<dbReference type="Pfam" id="PF06445">
    <property type="entry name" value="GyrI-like"/>
    <property type="match status" value="1"/>
</dbReference>
<accession>A0A0R2L6R6</accession>
<dbReference type="EMBL" id="BJUD01000062">
    <property type="protein sequence ID" value="GEK29503.1"/>
    <property type="molecule type" value="Genomic_DNA"/>
</dbReference>
<evidence type="ECO:0000313" key="3">
    <source>
        <dbReference type="EMBL" id="KRN97137.1"/>
    </source>
</evidence>
<evidence type="ECO:0000313" key="5">
    <source>
        <dbReference type="Proteomes" id="UP000321429"/>
    </source>
</evidence>
<evidence type="ECO:0000313" key="4">
    <source>
        <dbReference type="Proteomes" id="UP000051139"/>
    </source>
</evidence>
<dbReference type="Gene3D" id="3.20.80.10">
    <property type="entry name" value="Regulatory factor, effector binding domain"/>
    <property type="match status" value="1"/>
</dbReference>
<proteinExistence type="predicted"/>
<name>A0A0R2L6R6_9LACO</name>
<protein>
    <recommendedName>
        <fullName evidence="1">GyrI-like small molecule binding domain-containing protein</fullName>
    </recommendedName>
</protein>
<evidence type="ECO:0000313" key="2">
    <source>
        <dbReference type="EMBL" id="GEK29503.1"/>
    </source>
</evidence>
<keyword evidence="4" id="KW-1185">Reference proteome</keyword>
<dbReference type="PATRIC" id="fig|348151.3.peg.54"/>
<dbReference type="SUPFAM" id="SSF55136">
    <property type="entry name" value="Probable bacterial effector-binding domain"/>
    <property type="match status" value="1"/>
</dbReference>
<dbReference type="InterPro" id="IPR011256">
    <property type="entry name" value="Reg_factor_effector_dom_sf"/>
</dbReference>
<dbReference type="AlphaFoldDB" id="A0A0R2L6R6"/>
<dbReference type="Proteomes" id="UP000051139">
    <property type="component" value="Unassembled WGS sequence"/>
</dbReference>
<comment type="caution">
    <text evidence="3">The sequence shown here is derived from an EMBL/GenBank/DDBJ whole genome shotgun (WGS) entry which is preliminary data.</text>
</comment>
<dbReference type="PIRSF" id="PIRSF031644">
    <property type="entry name" value="UCP031644"/>
    <property type="match status" value="1"/>
</dbReference>
<reference evidence="2 5" key="2">
    <citation type="submission" date="2019-07" db="EMBL/GenBank/DDBJ databases">
        <title>Whole genome shotgun sequence of Lactobacillus siliginis NBRC 101315.</title>
        <authorList>
            <person name="Hosoyama A."/>
            <person name="Uohara A."/>
            <person name="Ohji S."/>
            <person name="Ichikawa N."/>
        </authorList>
    </citation>
    <scope>NUCLEOTIDE SEQUENCE [LARGE SCALE GENOMIC DNA]</scope>
    <source>
        <strain evidence="2 5">NBRC 101315</strain>
    </source>
</reference>
<sequence>MTIEKYEWRKAERNLYPTMKRPSITTIPEQTFLTLTGQGDPNTTAFKEQVAALYAASYAIKMAPKKQLLFPGAFDYTVYPLEGNWTLPDDYQPLTTGIDKQQLIYQIMIKQPAFVTPTVLEQIKPLLGKKVAASLLAHLQLTTVTEGLVGMMLHVGSFDTEAEDFERLDYFLHNAGYQRTEKAHKEIYLSDFRRVDEAKRKTILRVKIAKQPLV</sequence>
<evidence type="ECO:0000259" key="1">
    <source>
        <dbReference type="Pfam" id="PF06445"/>
    </source>
</evidence>
<dbReference type="InterPro" id="IPR008319">
    <property type="entry name" value="GyrI-like_CCH_Lin2189-like"/>
</dbReference>
<gene>
    <name evidence="3" type="ORF">IV55_GL000054</name>
    <name evidence="2" type="ORF">LSI01_18140</name>
</gene>
<dbReference type="RefSeq" id="WP_057808401.1">
    <property type="nucleotide sequence ID" value="NZ_BJUD01000062.1"/>
</dbReference>